<evidence type="ECO:0008006" key="5">
    <source>
        <dbReference type="Google" id="ProtNLM"/>
    </source>
</evidence>
<keyword evidence="2" id="KW-0812">Transmembrane</keyword>
<sequence length="480" mass="52958">MLQQNNSDENFNLEPRLAGFSFSDRNPSRPRVSDVRSKGGQPLKSFLREPQSAAREEKSVAIKKVAAKKIEPAKKVSEPKLGVVKREPVFSARSWRSVGERRSRRFKFIIIASVVVILAAGLFIVNYFAYAKITVTPKQAFVDVSSTMKASAVNGADAGLESVNFEDSIEFTAKSSGGSTQKTESKAKGRVVIFNAFSETPQVLVKNTRLQAPNGKIYRIENAVTVPGAKIENGKLTPRGVEVGVVADGAGDSYNLGLSDFTIPGFKGSPKYEKFYGRSKTEIKTGVLGGGSLSDGDAKELLAKGEGVFEETFRNKIAKDLPEGVFLPDGAYEIESKIESIEAMTDDPSAGVKVKIKGTLRGLALKEEELDKFLGDSYLGDGESDKIYVENRGDLSYEIVNKDFAQKLLTFKIKGRAHFVWRLDEENLKKDLISSGSNRRDAFMKQRSIERAEIAFVPFWWRIFPSSPQNIRVNLIIKSQ</sequence>
<gene>
    <name evidence="3" type="ORF">UV11_C0011G0014</name>
</gene>
<evidence type="ECO:0000256" key="2">
    <source>
        <dbReference type="SAM" id="Phobius"/>
    </source>
</evidence>
<comment type="caution">
    <text evidence="3">The sequence shown here is derived from an EMBL/GenBank/DDBJ whole genome shotgun (WGS) entry which is preliminary data.</text>
</comment>
<dbReference type="Proteomes" id="UP000034036">
    <property type="component" value="Unassembled WGS sequence"/>
</dbReference>
<protein>
    <recommendedName>
        <fullName evidence="5">Baseplate protein J-like domain-containing protein</fullName>
    </recommendedName>
</protein>
<feature type="region of interest" description="Disordered" evidence="1">
    <location>
        <begin position="1"/>
        <end position="57"/>
    </location>
</feature>
<name>A0A0G1CF13_9BACT</name>
<dbReference type="AlphaFoldDB" id="A0A0G1CF13"/>
<evidence type="ECO:0000256" key="1">
    <source>
        <dbReference type="SAM" id="MobiDB-lite"/>
    </source>
</evidence>
<feature type="transmembrane region" description="Helical" evidence="2">
    <location>
        <begin position="106"/>
        <end position="130"/>
    </location>
</feature>
<feature type="compositionally biased region" description="Polar residues" evidence="1">
    <location>
        <begin position="1"/>
        <end position="10"/>
    </location>
</feature>
<dbReference type="STRING" id="1618659.UV11_C0011G0014"/>
<keyword evidence="2" id="KW-1133">Transmembrane helix</keyword>
<evidence type="ECO:0000313" key="4">
    <source>
        <dbReference type="Proteomes" id="UP000034036"/>
    </source>
</evidence>
<organism evidence="3 4">
    <name type="scientific">Candidatus Giovannonibacteria bacterium GW2011_GWF2_42_19</name>
    <dbReference type="NCBI Taxonomy" id="1618659"/>
    <lineage>
        <taxon>Bacteria</taxon>
        <taxon>Candidatus Giovannoniibacteriota</taxon>
    </lineage>
</organism>
<reference evidence="3 4" key="1">
    <citation type="journal article" date="2015" name="Nature">
        <title>rRNA introns, odd ribosomes, and small enigmatic genomes across a large radiation of phyla.</title>
        <authorList>
            <person name="Brown C.T."/>
            <person name="Hug L.A."/>
            <person name="Thomas B.C."/>
            <person name="Sharon I."/>
            <person name="Castelle C.J."/>
            <person name="Singh A."/>
            <person name="Wilkins M.J."/>
            <person name="Williams K.H."/>
            <person name="Banfield J.F."/>
        </authorList>
    </citation>
    <scope>NUCLEOTIDE SEQUENCE [LARGE SCALE GENOMIC DNA]</scope>
</reference>
<keyword evidence="2" id="KW-0472">Membrane</keyword>
<proteinExistence type="predicted"/>
<accession>A0A0G1CF13</accession>
<dbReference type="EMBL" id="LCDF01000011">
    <property type="protein sequence ID" value="KKS48133.1"/>
    <property type="molecule type" value="Genomic_DNA"/>
</dbReference>
<evidence type="ECO:0000313" key="3">
    <source>
        <dbReference type="EMBL" id="KKS48133.1"/>
    </source>
</evidence>